<dbReference type="Proteomes" id="UP000789706">
    <property type="component" value="Unassembled WGS sequence"/>
</dbReference>
<evidence type="ECO:0000256" key="4">
    <source>
        <dbReference type="PROSITE-ProRule" id="PRU00027"/>
    </source>
</evidence>
<sequence length="140" mass="16085">MSYDYGFPITFPEQSSIENNSIQTNTTTTSSYTNRKSKVWDYFSMPYGIPNSKTKCHECGKEFSYSGSPSSLKYHLAHKHNIDIFTNNSNSSNQHKKSSSNNNRKTKCYECKKEFSYSGSPSSLKYHLTHKHNIDISQIK</sequence>
<dbReference type="GO" id="GO:0003677">
    <property type="term" value="F:DNA binding"/>
    <property type="evidence" value="ECO:0007669"/>
    <property type="project" value="InterPro"/>
</dbReference>
<dbReference type="PROSITE" id="PS50808">
    <property type="entry name" value="ZF_BED"/>
    <property type="match status" value="1"/>
</dbReference>
<keyword evidence="3" id="KW-0862">Zinc</keyword>
<dbReference type="AlphaFoldDB" id="A0A9N9AA59"/>
<keyword evidence="8" id="KW-1185">Reference proteome</keyword>
<dbReference type="SMART" id="SM00614">
    <property type="entry name" value="ZnF_BED"/>
    <property type="match status" value="1"/>
</dbReference>
<evidence type="ECO:0000256" key="3">
    <source>
        <dbReference type="ARBA" id="ARBA00022833"/>
    </source>
</evidence>
<dbReference type="Pfam" id="PF02892">
    <property type="entry name" value="zf-BED"/>
    <property type="match status" value="1"/>
</dbReference>
<reference evidence="7" key="1">
    <citation type="submission" date="2021-06" db="EMBL/GenBank/DDBJ databases">
        <authorList>
            <person name="Kallberg Y."/>
            <person name="Tangrot J."/>
            <person name="Rosling A."/>
        </authorList>
    </citation>
    <scope>NUCLEOTIDE SEQUENCE</scope>
    <source>
        <strain evidence="7">AZ414A</strain>
    </source>
</reference>
<dbReference type="EMBL" id="CAJVPK010000531">
    <property type="protein sequence ID" value="CAG8522850.1"/>
    <property type="molecule type" value="Genomic_DNA"/>
</dbReference>
<gene>
    <name evidence="7" type="ORF">DEBURN_LOCUS5752</name>
</gene>
<evidence type="ECO:0000256" key="1">
    <source>
        <dbReference type="ARBA" id="ARBA00022723"/>
    </source>
</evidence>
<dbReference type="GO" id="GO:0008270">
    <property type="term" value="F:zinc ion binding"/>
    <property type="evidence" value="ECO:0007669"/>
    <property type="project" value="UniProtKB-KW"/>
</dbReference>
<dbReference type="InterPro" id="IPR003656">
    <property type="entry name" value="Znf_BED"/>
</dbReference>
<feature type="compositionally biased region" description="Low complexity" evidence="5">
    <location>
        <begin position="87"/>
        <end position="103"/>
    </location>
</feature>
<evidence type="ECO:0000313" key="8">
    <source>
        <dbReference type="Proteomes" id="UP000789706"/>
    </source>
</evidence>
<evidence type="ECO:0000256" key="5">
    <source>
        <dbReference type="SAM" id="MobiDB-lite"/>
    </source>
</evidence>
<dbReference type="OrthoDB" id="1607513at2759"/>
<protein>
    <submittedName>
        <fullName evidence="7">2899_t:CDS:1</fullName>
    </submittedName>
</protein>
<dbReference type="SUPFAM" id="SSF57667">
    <property type="entry name" value="beta-beta-alpha zinc fingers"/>
    <property type="match status" value="1"/>
</dbReference>
<evidence type="ECO:0000313" key="7">
    <source>
        <dbReference type="EMBL" id="CAG8522850.1"/>
    </source>
</evidence>
<keyword evidence="2 4" id="KW-0863">Zinc-finger</keyword>
<proteinExistence type="predicted"/>
<evidence type="ECO:0000256" key="2">
    <source>
        <dbReference type="ARBA" id="ARBA00022771"/>
    </source>
</evidence>
<dbReference type="InterPro" id="IPR036236">
    <property type="entry name" value="Znf_C2H2_sf"/>
</dbReference>
<comment type="caution">
    <text evidence="7">The sequence shown here is derived from an EMBL/GenBank/DDBJ whole genome shotgun (WGS) entry which is preliminary data.</text>
</comment>
<feature type="region of interest" description="Disordered" evidence="5">
    <location>
        <begin position="85"/>
        <end position="104"/>
    </location>
</feature>
<evidence type="ECO:0000259" key="6">
    <source>
        <dbReference type="PROSITE" id="PS50808"/>
    </source>
</evidence>
<feature type="domain" description="BED-type" evidence="6">
    <location>
        <begin position="34"/>
        <end position="80"/>
    </location>
</feature>
<name>A0A9N9AA59_9GLOM</name>
<accession>A0A9N9AA59</accession>
<keyword evidence="1" id="KW-0479">Metal-binding</keyword>
<organism evidence="7 8">
    <name type="scientific">Diversispora eburnea</name>
    <dbReference type="NCBI Taxonomy" id="1213867"/>
    <lineage>
        <taxon>Eukaryota</taxon>
        <taxon>Fungi</taxon>
        <taxon>Fungi incertae sedis</taxon>
        <taxon>Mucoromycota</taxon>
        <taxon>Glomeromycotina</taxon>
        <taxon>Glomeromycetes</taxon>
        <taxon>Diversisporales</taxon>
        <taxon>Diversisporaceae</taxon>
        <taxon>Diversispora</taxon>
    </lineage>
</organism>